<comment type="subcellular location">
    <subcellularLocation>
        <location evidence="2">Cytoplasm</location>
    </subcellularLocation>
</comment>
<evidence type="ECO:0000256" key="4">
    <source>
        <dbReference type="ARBA" id="ARBA00022490"/>
    </source>
</evidence>
<dbReference type="GO" id="GO:0005737">
    <property type="term" value="C:cytoplasm"/>
    <property type="evidence" value="ECO:0007669"/>
    <property type="project" value="UniProtKB-SubCell"/>
</dbReference>
<evidence type="ECO:0000313" key="12">
    <source>
        <dbReference type="Proteomes" id="UP000316798"/>
    </source>
</evidence>
<evidence type="ECO:0000313" key="11">
    <source>
        <dbReference type="EMBL" id="QDL35887.1"/>
    </source>
</evidence>
<dbReference type="Pfam" id="PF18113">
    <property type="entry name" value="Rbx_binding"/>
    <property type="match status" value="1"/>
</dbReference>
<dbReference type="Gene3D" id="3.30.390.120">
    <property type="match status" value="1"/>
</dbReference>
<gene>
    <name evidence="11" type="ORF">EUB48_00230</name>
</gene>
<dbReference type="SUPFAM" id="SSF51905">
    <property type="entry name" value="FAD/NAD(P)-binding domain"/>
    <property type="match status" value="1"/>
</dbReference>
<keyword evidence="8" id="KW-0520">NAD</keyword>
<dbReference type="GO" id="GO:0016491">
    <property type="term" value="F:oxidoreductase activity"/>
    <property type="evidence" value="ECO:0007669"/>
    <property type="project" value="UniProtKB-KW"/>
</dbReference>
<feature type="domain" description="Rubredoxin binding" evidence="10">
    <location>
        <begin position="321"/>
        <end position="382"/>
    </location>
</feature>
<keyword evidence="5" id="KW-0285">Flavoprotein</keyword>
<evidence type="ECO:0000256" key="5">
    <source>
        <dbReference type="ARBA" id="ARBA00022630"/>
    </source>
</evidence>
<evidence type="ECO:0000259" key="10">
    <source>
        <dbReference type="Pfam" id="PF18113"/>
    </source>
</evidence>
<dbReference type="PRINTS" id="PR00368">
    <property type="entry name" value="FADPNR"/>
</dbReference>
<evidence type="ECO:0000259" key="9">
    <source>
        <dbReference type="Pfam" id="PF07992"/>
    </source>
</evidence>
<accession>A0A515D667</accession>
<evidence type="ECO:0000256" key="6">
    <source>
        <dbReference type="ARBA" id="ARBA00022827"/>
    </source>
</evidence>
<keyword evidence="12" id="KW-1185">Reference proteome</keyword>
<comment type="cofactor">
    <cofactor evidence="1">
        <name>FAD</name>
        <dbReference type="ChEBI" id="CHEBI:57692"/>
    </cofactor>
</comment>
<keyword evidence="4" id="KW-0963">Cytoplasm</keyword>
<evidence type="ECO:0000256" key="3">
    <source>
        <dbReference type="ARBA" id="ARBA00006442"/>
    </source>
</evidence>
<protein>
    <submittedName>
        <fullName evidence="11">Pyridine nucleotide-disulfide oxidoreductase</fullName>
    </submittedName>
</protein>
<dbReference type="Gene3D" id="3.50.50.60">
    <property type="entry name" value="FAD/NAD(P)-binding domain"/>
    <property type="match status" value="2"/>
</dbReference>
<dbReference type="InterPro" id="IPR023753">
    <property type="entry name" value="FAD/NAD-binding_dom"/>
</dbReference>
<evidence type="ECO:0000256" key="1">
    <source>
        <dbReference type="ARBA" id="ARBA00001974"/>
    </source>
</evidence>
<dbReference type="KEGG" id="rhf:EUB48_00230"/>
<sequence>MQPLIIIGAGLAGWTTVREFRKLDAATPVMLITADSGDFYAKPSLSNAFAQGRSPAQLVSTPAAKLVETQNVTLRAHTRVRAIDPVRRVVTTSHGKFAYRDLVLATGAQAMRVPLAGDAAGSVLSVNSLQDFSAFHARVVGTDSSQNHSKHIVILGAGLIGCEFANDLAGAGYRVSVVDPAERPLAALLPAQAGEQLQGALAELGVTWHFGCTVRAVDQNPDKSDPALRVSLSNEVQVLTDTVLSAIGLRADTALAQTTGLACERGIVVDTALQTSDPHIYALGDGAQYASAGGRTLPFVMPIMSAARALAATLAGQRTELVFPLMPVTIKTPALPIVVAAPAPGLAGQWTSNDPGLWQFMGAENRQHGFVLTGQHTARRGEQARLVQV</sequence>
<reference evidence="11 12" key="1">
    <citation type="submission" date="2019-01" db="EMBL/GenBank/DDBJ databases">
        <title>Genomic insights into a novel species Rhodoferax sp.</title>
        <authorList>
            <person name="Jin L."/>
        </authorList>
    </citation>
    <scope>NUCLEOTIDE SEQUENCE [LARGE SCALE GENOMIC DNA]</scope>
    <source>
        <strain evidence="11 12">CHu59-6-5</strain>
    </source>
</reference>
<dbReference type="EMBL" id="CP035503">
    <property type="protein sequence ID" value="QDL35887.1"/>
    <property type="molecule type" value="Genomic_DNA"/>
</dbReference>
<evidence type="ECO:0000256" key="7">
    <source>
        <dbReference type="ARBA" id="ARBA00023002"/>
    </source>
</evidence>
<dbReference type="RefSeq" id="WP_142816988.1">
    <property type="nucleotide sequence ID" value="NZ_CP035503.1"/>
</dbReference>
<dbReference type="AlphaFoldDB" id="A0A515D667"/>
<keyword evidence="7" id="KW-0560">Oxidoreductase</keyword>
<evidence type="ECO:0000256" key="2">
    <source>
        <dbReference type="ARBA" id="ARBA00004496"/>
    </source>
</evidence>
<dbReference type="Proteomes" id="UP000316798">
    <property type="component" value="Chromosome"/>
</dbReference>
<dbReference type="InterPro" id="IPR050260">
    <property type="entry name" value="FAD-bd_OxRdtase"/>
</dbReference>
<dbReference type="InterPro" id="IPR041364">
    <property type="entry name" value="Rbx-bd"/>
</dbReference>
<evidence type="ECO:0000256" key="8">
    <source>
        <dbReference type="ARBA" id="ARBA00023027"/>
    </source>
</evidence>
<dbReference type="PRINTS" id="PR00411">
    <property type="entry name" value="PNDRDTASEI"/>
</dbReference>
<dbReference type="OrthoDB" id="9769238at2"/>
<keyword evidence="6" id="KW-0274">FAD</keyword>
<dbReference type="InterPro" id="IPR036188">
    <property type="entry name" value="FAD/NAD-bd_sf"/>
</dbReference>
<name>A0A515D667_9BURK</name>
<proteinExistence type="inferred from homology"/>
<dbReference type="PANTHER" id="PTHR43429:SF3">
    <property type="entry name" value="NITRITE REDUCTASE [NAD(P)H]"/>
    <property type="match status" value="1"/>
</dbReference>
<dbReference type="PANTHER" id="PTHR43429">
    <property type="entry name" value="PYRIDINE NUCLEOTIDE-DISULFIDE OXIDOREDUCTASE DOMAIN-CONTAINING"/>
    <property type="match status" value="1"/>
</dbReference>
<dbReference type="Pfam" id="PF07992">
    <property type="entry name" value="Pyr_redox_2"/>
    <property type="match status" value="1"/>
</dbReference>
<comment type="similarity">
    <text evidence="3">Belongs to the FAD-dependent oxidoreductase family.</text>
</comment>
<organism evidence="11 12">
    <name type="scientific">Rhodoferax sediminis</name>
    <dbReference type="NCBI Taxonomy" id="2509614"/>
    <lineage>
        <taxon>Bacteria</taxon>
        <taxon>Pseudomonadati</taxon>
        <taxon>Pseudomonadota</taxon>
        <taxon>Betaproteobacteria</taxon>
        <taxon>Burkholderiales</taxon>
        <taxon>Comamonadaceae</taxon>
        <taxon>Rhodoferax</taxon>
    </lineage>
</organism>
<feature type="domain" description="FAD/NAD(P)-binding" evidence="9">
    <location>
        <begin position="4"/>
        <end position="287"/>
    </location>
</feature>